<evidence type="ECO:0000313" key="6">
    <source>
        <dbReference type="EMBL" id="KAF7725336.1"/>
    </source>
</evidence>
<dbReference type="GO" id="GO:0003735">
    <property type="term" value="F:structural constituent of ribosome"/>
    <property type="evidence" value="ECO:0007669"/>
    <property type="project" value="InterPro"/>
</dbReference>
<dbReference type="Gene3D" id="3.30.1550.10">
    <property type="entry name" value="Ribosomal protein L11/L12, N-terminal domain"/>
    <property type="match status" value="1"/>
</dbReference>
<feature type="compositionally biased region" description="Basic and acidic residues" evidence="4">
    <location>
        <begin position="147"/>
        <end position="159"/>
    </location>
</feature>
<organism evidence="6 7">
    <name type="scientific">Apophysomyces ossiformis</name>
    <dbReference type="NCBI Taxonomy" id="679940"/>
    <lineage>
        <taxon>Eukaryota</taxon>
        <taxon>Fungi</taxon>
        <taxon>Fungi incertae sedis</taxon>
        <taxon>Mucoromycota</taxon>
        <taxon>Mucoromycotina</taxon>
        <taxon>Mucoromycetes</taxon>
        <taxon>Mucorales</taxon>
        <taxon>Mucorineae</taxon>
        <taxon>Mucoraceae</taxon>
        <taxon>Apophysomyces</taxon>
    </lineage>
</organism>
<dbReference type="GO" id="GO:0022625">
    <property type="term" value="C:cytosolic large ribosomal subunit"/>
    <property type="evidence" value="ECO:0007669"/>
    <property type="project" value="TreeGrafter"/>
</dbReference>
<feature type="domain" description="Large ribosomal subunit protein uL11 N-terminal" evidence="5">
    <location>
        <begin position="561"/>
        <end position="611"/>
    </location>
</feature>
<comment type="similarity">
    <text evidence="1">Belongs to the universal ribosomal protein uL11 family.</text>
</comment>
<evidence type="ECO:0000256" key="3">
    <source>
        <dbReference type="ARBA" id="ARBA00023274"/>
    </source>
</evidence>
<dbReference type="PANTHER" id="PTHR11661">
    <property type="entry name" value="60S RIBOSOMAL PROTEIN L12"/>
    <property type="match status" value="1"/>
</dbReference>
<sequence>MDDAAAKIPSEINRAPHEACPNALRKIARICNQGNRVDLATILHMTMSKLTYLRSHINEFSIADYYKVFGLDDRKSAESEFRDLVEKLTRHKSTKVKRWAKRIQGDDHSLLTSLSAEAYWRELAEKHAATVVTGSFFNTMSLLAGENDKGTGKRVREDTAAGPSKSLKRRDISESEKSDNECTSSTTGLTQEGDIWSEWLKYMEDGRRNRSFHKHSPEQHGVIWVSKNGRGRASGPDVPPLRSLEDYYDPGKLPFVLSEAVLKAPTMTDMLVALRRKSEEEPTEQNLSKSIVKKIVKNVYSNLADLGHSEVTYNYYCIWPCMEKTVAFIRESTGLTAVLYPGEELLESMYPRRSAPPRKCEDYRADAVVRFRDLQDLEVCLLETSQAYNMASKTKKSFDLHKAMFGLLAMVRSVAEVYPNASFTTFQKLRLYFVHPSDKTDIYGFIWMHMLTLLWSISCQAKNVFPMICEDKVAVPAEFLKKESELPPFCHFWAKLAVGLRQTAVILKELRNENRLNREVEGVKLTDIVSPTVTKLFEHTDSAGLLTDDWQGSDPSSQEQCGEVGASSALAPKIVPLGLSPKKVGEDIAKGTKDWKGLRVTVQLTIQNRQAQVSVVRNRENGAVGEEY</sequence>
<dbReference type="InterPro" id="IPR000911">
    <property type="entry name" value="Ribosomal_uL11"/>
</dbReference>
<evidence type="ECO:0000256" key="4">
    <source>
        <dbReference type="SAM" id="MobiDB-lite"/>
    </source>
</evidence>
<keyword evidence="7" id="KW-1185">Reference proteome</keyword>
<feature type="compositionally biased region" description="Basic and acidic residues" evidence="4">
    <location>
        <begin position="169"/>
        <end position="180"/>
    </location>
</feature>
<comment type="caution">
    <text evidence="6">The sequence shown here is derived from an EMBL/GenBank/DDBJ whole genome shotgun (WGS) entry which is preliminary data.</text>
</comment>
<feature type="region of interest" description="Disordered" evidence="4">
    <location>
        <begin position="147"/>
        <end position="188"/>
    </location>
</feature>
<keyword evidence="2 6" id="KW-0689">Ribosomal protein</keyword>
<dbReference type="PANTHER" id="PTHR11661:SF2">
    <property type="entry name" value="LARGE RIBOSOMAL SUBUNIT PROTEIN UL11"/>
    <property type="match status" value="1"/>
</dbReference>
<dbReference type="InterPro" id="IPR036796">
    <property type="entry name" value="Ribosomal_uL11_N_sf"/>
</dbReference>
<dbReference type="Proteomes" id="UP000605846">
    <property type="component" value="Unassembled WGS sequence"/>
</dbReference>
<evidence type="ECO:0000256" key="2">
    <source>
        <dbReference type="ARBA" id="ARBA00022980"/>
    </source>
</evidence>
<name>A0A8H7BNR4_9FUNG</name>
<protein>
    <submittedName>
        <fullName evidence="6">60S ribosomal protein L12</fullName>
    </submittedName>
</protein>
<dbReference type="AlphaFoldDB" id="A0A8H7BNR4"/>
<reference evidence="6" key="1">
    <citation type="submission" date="2020-01" db="EMBL/GenBank/DDBJ databases">
        <title>Genome Sequencing of Three Apophysomyces-Like Fungal Strains Confirms a Novel Fungal Genus in the Mucoromycota with divergent Burkholderia-like Endosymbiotic Bacteria.</title>
        <authorList>
            <person name="Stajich J.E."/>
            <person name="Macias A.M."/>
            <person name="Carter-House D."/>
            <person name="Lovett B."/>
            <person name="Kasson L.R."/>
            <person name="Berry K."/>
            <person name="Grigoriev I."/>
            <person name="Chang Y."/>
            <person name="Spatafora J."/>
            <person name="Kasson M.T."/>
        </authorList>
    </citation>
    <scope>NUCLEOTIDE SEQUENCE</scope>
    <source>
        <strain evidence="6">NRRL A-21654</strain>
    </source>
</reference>
<evidence type="ECO:0000256" key="1">
    <source>
        <dbReference type="ARBA" id="ARBA00010537"/>
    </source>
</evidence>
<evidence type="ECO:0000313" key="7">
    <source>
        <dbReference type="Proteomes" id="UP000605846"/>
    </source>
</evidence>
<gene>
    <name evidence="6" type="primary">RPL12_4</name>
    <name evidence="6" type="ORF">EC973_009676</name>
</gene>
<dbReference type="InterPro" id="IPR020784">
    <property type="entry name" value="Ribosomal_uL11_N"/>
</dbReference>
<keyword evidence="3" id="KW-0687">Ribonucleoprotein</keyword>
<proteinExistence type="inferred from homology"/>
<dbReference type="SUPFAM" id="SSF54747">
    <property type="entry name" value="Ribosomal L11/L12e N-terminal domain"/>
    <property type="match status" value="1"/>
</dbReference>
<evidence type="ECO:0000259" key="5">
    <source>
        <dbReference type="Pfam" id="PF03946"/>
    </source>
</evidence>
<dbReference type="Pfam" id="PF03946">
    <property type="entry name" value="Ribosomal_L11_N"/>
    <property type="match status" value="1"/>
</dbReference>
<dbReference type="GO" id="GO:0070180">
    <property type="term" value="F:large ribosomal subunit rRNA binding"/>
    <property type="evidence" value="ECO:0007669"/>
    <property type="project" value="TreeGrafter"/>
</dbReference>
<dbReference type="EMBL" id="JABAYA010000099">
    <property type="protein sequence ID" value="KAF7725336.1"/>
    <property type="molecule type" value="Genomic_DNA"/>
</dbReference>
<dbReference type="GO" id="GO:0006412">
    <property type="term" value="P:translation"/>
    <property type="evidence" value="ECO:0007669"/>
    <property type="project" value="InterPro"/>
</dbReference>
<accession>A0A8H7BNR4</accession>